<organismHost>
    <name type="scientific">Homo sapiens</name>
    <name type="common">Human</name>
    <dbReference type="NCBI Taxonomy" id="9606"/>
</organismHost>
<reference evidence="1 2" key="1">
    <citation type="journal article" date="2006" name="Science">
        <title>Genome sequence diversity and clues to the evolution of variola (smallpox) virus.</title>
        <authorList>
            <person name="Esposito J.J."/>
            <person name="Sammons S.A."/>
            <person name="Frace A.M."/>
            <person name="Osborne J.D."/>
            <person name="Olsen-Rasmussen M."/>
            <person name="Zhang M."/>
            <person name="Govil D."/>
            <person name="Damon I.K."/>
            <person name="Kline R."/>
            <person name="Laker M."/>
            <person name="Li Y."/>
            <person name="Smith G.L."/>
            <person name="Meyer H."/>
            <person name="LeDuc J.W."/>
            <person name="Wohlhueter R.M."/>
        </authorList>
    </citation>
    <scope>NUCLEOTIDE SEQUENCE [LARGE SCALE GENOMIC DNA]</scope>
    <source>
        <strain evidence="1">Benin</strain>
    </source>
</reference>
<proteinExistence type="predicted"/>
<dbReference type="Proteomes" id="UP000127036">
    <property type="component" value="Segment"/>
</dbReference>
<accession>Q0NND5</accession>
<protein>
    <submittedName>
        <fullName evidence="1">Uncharacterized protein</fullName>
    </submittedName>
</protein>
<sequence>MTTANAVRQIVKNVKTVDDNPYSIIYEKLGMPTNRRSELVIDSEIQSLEY</sequence>
<name>Q0NND5_VARV</name>
<evidence type="ECO:0000313" key="1">
    <source>
        <dbReference type="EMBL" id="ABF22944.1"/>
    </source>
</evidence>
<gene>
    <name evidence="1" type="ORF">VARV_BEN68_59_185.5</name>
</gene>
<organism evidence="1 2">
    <name type="scientific">Variola virus</name>
    <dbReference type="NCBI Taxonomy" id="10255"/>
    <lineage>
        <taxon>Viruses</taxon>
        <taxon>Varidnaviria</taxon>
        <taxon>Bamfordvirae</taxon>
        <taxon>Nucleocytoviricota</taxon>
        <taxon>Pokkesviricetes</taxon>
        <taxon>Chitovirales</taxon>
        <taxon>Poxviridae</taxon>
        <taxon>Chordopoxvirinae</taxon>
        <taxon>Orthopoxvirus</taxon>
        <taxon>Orthopoxvirus variola</taxon>
    </lineage>
</organism>
<dbReference type="EMBL" id="DQ441416">
    <property type="protein sequence ID" value="ABF22944.1"/>
    <property type="molecule type" value="Genomic_DNA"/>
</dbReference>
<evidence type="ECO:0000313" key="2">
    <source>
        <dbReference type="Proteomes" id="UP000127036"/>
    </source>
</evidence>